<dbReference type="InterPro" id="IPR012338">
    <property type="entry name" value="Beta-lactam/transpept-like"/>
</dbReference>
<evidence type="ECO:0000313" key="4">
    <source>
        <dbReference type="Proteomes" id="UP000604475"/>
    </source>
</evidence>
<dbReference type="PANTHER" id="PTHR43283">
    <property type="entry name" value="BETA-LACTAMASE-RELATED"/>
    <property type="match status" value="1"/>
</dbReference>
<dbReference type="InterPro" id="IPR001466">
    <property type="entry name" value="Beta-lactam-related"/>
</dbReference>
<dbReference type="AlphaFoldDB" id="A0A937URH9"/>
<protein>
    <submittedName>
        <fullName evidence="3">Serine hydrolase</fullName>
    </submittedName>
</protein>
<dbReference type="EMBL" id="JAEACQ010000269">
    <property type="protein sequence ID" value="MBL7631382.1"/>
    <property type="molecule type" value="Genomic_DNA"/>
</dbReference>
<evidence type="ECO:0000313" key="3">
    <source>
        <dbReference type="EMBL" id="MBL7631382.1"/>
    </source>
</evidence>
<feature type="compositionally biased region" description="Low complexity" evidence="1">
    <location>
        <begin position="24"/>
        <end position="42"/>
    </location>
</feature>
<gene>
    <name evidence="3" type="ORF">I7412_30325</name>
</gene>
<dbReference type="Proteomes" id="UP000604475">
    <property type="component" value="Unassembled WGS sequence"/>
</dbReference>
<keyword evidence="3" id="KW-0378">Hydrolase</keyword>
<dbReference type="InterPro" id="IPR050789">
    <property type="entry name" value="Diverse_Enzym_Activities"/>
</dbReference>
<dbReference type="Pfam" id="PF00144">
    <property type="entry name" value="Beta-lactamase"/>
    <property type="match status" value="1"/>
</dbReference>
<dbReference type="GO" id="GO:0016787">
    <property type="term" value="F:hydrolase activity"/>
    <property type="evidence" value="ECO:0007669"/>
    <property type="project" value="UniProtKB-KW"/>
</dbReference>
<dbReference type="Gene3D" id="3.40.710.10">
    <property type="entry name" value="DD-peptidase/beta-lactamase superfamily"/>
    <property type="match status" value="1"/>
</dbReference>
<evidence type="ECO:0000259" key="2">
    <source>
        <dbReference type="Pfam" id="PF00144"/>
    </source>
</evidence>
<evidence type="ECO:0000256" key="1">
    <source>
        <dbReference type="SAM" id="MobiDB-lite"/>
    </source>
</evidence>
<feature type="domain" description="Beta-lactamase-related" evidence="2">
    <location>
        <begin position="74"/>
        <end position="354"/>
    </location>
</feature>
<proteinExistence type="predicted"/>
<feature type="region of interest" description="Disordered" evidence="1">
    <location>
        <begin position="11"/>
        <end position="42"/>
    </location>
</feature>
<dbReference type="PANTHER" id="PTHR43283:SF7">
    <property type="entry name" value="BETA-LACTAMASE-RELATED DOMAIN-CONTAINING PROTEIN"/>
    <property type="match status" value="1"/>
</dbReference>
<accession>A0A937URH9</accession>
<name>A0A937URH9_9ACTN</name>
<dbReference type="SUPFAM" id="SSF56601">
    <property type="entry name" value="beta-lactamase/transpeptidase-like"/>
    <property type="match status" value="1"/>
</dbReference>
<keyword evidence="4" id="KW-1185">Reference proteome</keyword>
<sequence length="384" mass="39747">MAAVLGVAACGGGSQPADAARDTPSALPSAGPAAAASQQPGAEWETVDPAKVGLDPAALAEIAKTAEQGKSNCLLVVRDGRIAGEWYFRGTDANTAQQVFSVTKSVTSTLTGIAQDEGDLKISESASTWIPSWKGTPSEVVTVRDLLSNSSGRRWSVDIDYNQLVRAADQTAFAVGLDQASPPGQVWAYNNSAIQTLQQVLEGATGQDPAAFAEDRLFGPLGMAHTSMGHDSAGNAQTYAGVTSTCRDLARFGLLALSGGTWHGKQIVSADWLRAATATSSTELNAAYGYLWWLNHEGVIGNPRAATDLSQVDDQTAVRGQLVAAAPDDMFWAIGLGNQVVQVDPGSGTVVVRLGTPEVTPTPPTFGPAEASRVVTEAVTGPVG</sequence>
<organism evidence="3 4">
    <name type="scientific">Frankia nepalensis</name>
    <dbReference type="NCBI Taxonomy" id="1836974"/>
    <lineage>
        <taxon>Bacteria</taxon>
        <taxon>Bacillati</taxon>
        <taxon>Actinomycetota</taxon>
        <taxon>Actinomycetes</taxon>
        <taxon>Frankiales</taxon>
        <taxon>Frankiaceae</taxon>
        <taxon>Frankia</taxon>
    </lineage>
</organism>
<comment type="caution">
    <text evidence="3">The sequence shown here is derived from an EMBL/GenBank/DDBJ whole genome shotgun (WGS) entry which is preliminary data.</text>
</comment>
<reference evidence="3" key="1">
    <citation type="submission" date="2020-12" db="EMBL/GenBank/DDBJ databases">
        <title>Genomic characterization of non-nitrogen-fixing Frankia strains.</title>
        <authorList>
            <person name="Carlos-Shanley C."/>
            <person name="Guerra T."/>
            <person name="Hahn D."/>
        </authorList>
    </citation>
    <scope>NUCLEOTIDE SEQUENCE</scope>
    <source>
        <strain evidence="3">CN6</strain>
    </source>
</reference>